<proteinExistence type="predicted"/>
<keyword evidence="3" id="KW-1185">Reference proteome</keyword>
<feature type="chain" id="PRO_5046277953" description="Lysozyme inhibitor LprI N-terminal domain-containing protein" evidence="1">
    <location>
        <begin position="22"/>
        <end position="120"/>
    </location>
</feature>
<gene>
    <name evidence="2" type="ORF">N5I32_18230</name>
</gene>
<comment type="caution">
    <text evidence="2">The sequence shown here is derived from an EMBL/GenBank/DDBJ whole genome shotgun (WGS) entry which is preliminary data.</text>
</comment>
<accession>A0ABT2NVD7</accession>
<organism evidence="2 3">
    <name type="scientific">Albidovulum sediminis</name>
    <dbReference type="NCBI Taxonomy" id="3066345"/>
    <lineage>
        <taxon>Bacteria</taxon>
        <taxon>Pseudomonadati</taxon>
        <taxon>Pseudomonadota</taxon>
        <taxon>Alphaproteobacteria</taxon>
        <taxon>Rhodobacterales</taxon>
        <taxon>Paracoccaceae</taxon>
        <taxon>Albidovulum</taxon>
    </lineage>
</organism>
<evidence type="ECO:0008006" key="4">
    <source>
        <dbReference type="Google" id="ProtNLM"/>
    </source>
</evidence>
<keyword evidence="1" id="KW-0732">Signal</keyword>
<feature type="signal peptide" evidence="1">
    <location>
        <begin position="1"/>
        <end position="21"/>
    </location>
</feature>
<name>A0ABT2NVD7_9RHOB</name>
<evidence type="ECO:0000313" key="3">
    <source>
        <dbReference type="Proteomes" id="UP001205601"/>
    </source>
</evidence>
<evidence type="ECO:0000256" key="1">
    <source>
        <dbReference type="SAM" id="SignalP"/>
    </source>
</evidence>
<dbReference type="RefSeq" id="WP_261497370.1">
    <property type="nucleotide sequence ID" value="NZ_JAOCQF010000004.1"/>
</dbReference>
<reference evidence="3" key="1">
    <citation type="submission" date="2023-07" db="EMBL/GenBank/DDBJ databases">
        <title>Defluviimonas sediminis sp. nov., isolated from mangrove sediment.</title>
        <authorList>
            <person name="Liu L."/>
            <person name="Li J."/>
            <person name="Huang Y."/>
            <person name="Pan J."/>
            <person name="Li M."/>
        </authorList>
    </citation>
    <scope>NUCLEOTIDE SEQUENCE [LARGE SCALE GENOMIC DNA]</scope>
    <source>
        <strain evidence="3">FT324</strain>
    </source>
</reference>
<dbReference type="EMBL" id="JAOCQF010000004">
    <property type="protein sequence ID" value="MCT8331460.1"/>
    <property type="molecule type" value="Genomic_DNA"/>
</dbReference>
<protein>
    <recommendedName>
        <fullName evidence="4">Lysozyme inhibitor LprI N-terminal domain-containing protein</fullName>
    </recommendedName>
</protein>
<sequence>MPRKLAEVTLILCLAACAAPAPPGCDSGTARELRTLDRLIAETRRALDTGYREERVAATGGFNFCLGSARSHVGVSFCSDGTDRTRTVAIDPAAETRKLEGLRDRRATLLATHPACAAPE</sequence>
<dbReference type="Proteomes" id="UP001205601">
    <property type="component" value="Unassembled WGS sequence"/>
</dbReference>
<evidence type="ECO:0000313" key="2">
    <source>
        <dbReference type="EMBL" id="MCT8331460.1"/>
    </source>
</evidence>